<name>A0A927W7K8_9CLOT</name>
<dbReference type="GO" id="GO:0003678">
    <property type="term" value="F:DNA helicase activity"/>
    <property type="evidence" value="ECO:0007669"/>
    <property type="project" value="InterPro"/>
</dbReference>
<dbReference type="GO" id="GO:0003677">
    <property type="term" value="F:DNA binding"/>
    <property type="evidence" value="ECO:0007669"/>
    <property type="project" value="InterPro"/>
</dbReference>
<dbReference type="SUPFAM" id="SSF52540">
    <property type="entry name" value="P-loop containing nucleoside triphosphate hydrolases"/>
    <property type="match status" value="1"/>
</dbReference>
<dbReference type="GO" id="GO:0016787">
    <property type="term" value="F:hydrolase activity"/>
    <property type="evidence" value="ECO:0007669"/>
    <property type="project" value="UniProtKB-UniRule"/>
</dbReference>
<evidence type="ECO:0000256" key="5">
    <source>
        <dbReference type="PROSITE-ProRule" id="PRU00560"/>
    </source>
</evidence>
<dbReference type="InterPro" id="IPR014016">
    <property type="entry name" value="UvrD-like_ATP-bd"/>
</dbReference>
<gene>
    <name evidence="7" type="ORF">E7215_09520</name>
</gene>
<evidence type="ECO:0000256" key="3">
    <source>
        <dbReference type="ARBA" id="ARBA00022806"/>
    </source>
</evidence>
<dbReference type="InterPro" id="IPR000212">
    <property type="entry name" value="DNA_helicase_UvrD/REP"/>
</dbReference>
<organism evidence="7 8">
    <name type="scientific">Clostridium sulfidigenes</name>
    <dbReference type="NCBI Taxonomy" id="318464"/>
    <lineage>
        <taxon>Bacteria</taxon>
        <taxon>Bacillati</taxon>
        <taxon>Bacillota</taxon>
        <taxon>Clostridia</taxon>
        <taxon>Eubacteriales</taxon>
        <taxon>Clostridiaceae</taxon>
        <taxon>Clostridium</taxon>
    </lineage>
</organism>
<dbReference type="PROSITE" id="PS51198">
    <property type="entry name" value="UVRD_HELICASE_ATP_BIND"/>
    <property type="match status" value="1"/>
</dbReference>
<comment type="caution">
    <text evidence="7">The sequence shown here is derived from an EMBL/GenBank/DDBJ whole genome shotgun (WGS) entry which is preliminary data.</text>
</comment>
<dbReference type="InterPro" id="IPR027417">
    <property type="entry name" value="P-loop_NTPase"/>
</dbReference>
<proteinExistence type="predicted"/>
<dbReference type="GO" id="GO:0005524">
    <property type="term" value="F:ATP binding"/>
    <property type="evidence" value="ECO:0007669"/>
    <property type="project" value="UniProtKB-UniRule"/>
</dbReference>
<dbReference type="Gene3D" id="3.40.50.300">
    <property type="entry name" value="P-loop containing nucleotide triphosphate hydrolases"/>
    <property type="match status" value="1"/>
</dbReference>
<dbReference type="SMART" id="SM00487">
    <property type="entry name" value="DEXDc"/>
    <property type="match status" value="1"/>
</dbReference>
<dbReference type="EMBL" id="SVCM01000107">
    <property type="protein sequence ID" value="MBE6060396.1"/>
    <property type="molecule type" value="Genomic_DNA"/>
</dbReference>
<accession>A0A927W7K8</accession>
<evidence type="ECO:0000256" key="4">
    <source>
        <dbReference type="ARBA" id="ARBA00022840"/>
    </source>
</evidence>
<dbReference type="AlphaFoldDB" id="A0A927W7K8"/>
<keyword evidence="1 5" id="KW-0547">Nucleotide-binding</keyword>
<evidence type="ECO:0000256" key="1">
    <source>
        <dbReference type="ARBA" id="ARBA00022741"/>
    </source>
</evidence>
<keyword evidence="4 5" id="KW-0067">ATP-binding</keyword>
<evidence type="ECO:0000256" key="2">
    <source>
        <dbReference type="ARBA" id="ARBA00022801"/>
    </source>
</evidence>
<dbReference type="Proteomes" id="UP000768462">
    <property type="component" value="Unassembled WGS sequence"/>
</dbReference>
<protein>
    <recommendedName>
        <fullName evidence="6">UvrD-like helicase ATP-binding domain-containing protein</fullName>
    </recommendedName>
</protein>
<evidence type="ECO:0000259" key="6">
    <source>
        <dbReference type="PROSITE" id="PS51198"/>
    </source>
</evidence>
<sequence>MNIGDRIIFCYLQDGEDDNYNKILFLFYKKHNDVNKSIKHLNSMNIEIDKSYIKPMEHGEILEDKIEYNKYEKIVYSYLDLQTLEFGMENIINYDKYNEILNKEYEDKYLYRMNHSQKEAIVASNGKAFILTGSAGSGKTTVSFYKLLSLLDKCERIAYITYTKELKDKMEEDFKNITIEKYHNKVDFITLENLFNDYSKEDSFNKASRLKLITYNAFKNWYEDLKIFDNNFKSKYDKEIKEKYDSFDVYSEIRGQIKGGMGKDFVRAMKGKDQVKDILSKKLYLDLPEDYSYFNKDARKIIYKFTEEYYDKLFLVEQLKKDYIDDNNECYKLLKKNTLENKYDYIIIDEAQDFTDLQLYTFMDLVEDKNNVFISGDSNQIVNSTFYSDERINSLFYSLGIKPVRKDFRVNYRNQQQILYI</sequence>
<dbReference type="InterPro" id="IPR014001">
    <property type="entry name" value="Helicase_ATP-bd"/>
</dbReference>
<feature type="binding site" evidence="5">
    <location>
        <begin position="133"/>
        <end position="140"/>
    </location>
    <ligand>
        <name>ATP</name>
        <dbReference type="ChEBI" id="CHEBI:30616"/>
    </ligand>
</feature>
<evidence type="ECO:0000313" key="7">
    <source>
        <dbReference type="EMBL" id="MBE6060396.1"/>
    </source>
</evidence>
<dbReference type="Pfam" id="PF00580">
    <property type="entry name" value="UvrD-helicase"/>
    <property type="match status" value="1"/>
</dbReference>
<evidence type="ECO:0000313" key="8">
    <source>
        <dbReference type="Proteomes" id="UP000768462"/>
    </source>
</evidence>
<reference evidence="7" key="1">
    <citation type="submission" date="2019-04" db="EMBL/GenBank/DDBJ databases">
        <title>Evolution of Biomass-Degrading Anaerobic Consortia Revealed by Metagenomics.</title>
        <authorList>
            <person name="Peng X."/>
        </authorList>
    </citation>
    <scope>NUCLEOTIDE SEQUENCE</scope>
    <source>
        <strain evidence="7">SIG254</strain>
    </source>
</reference>
<feature type="domain" description="UvrD-like helicase ATP-binding" evidence="6">
    <location>
        <begin position="112"/>
        <end position="421"/>
    </location>
</feature>
<keyword evidence="2 5" id="KW-0378">Hydrolase</keyword>
<keyword evidence="3 5" id="KW-0347">Helicase</keyword>
<dbReference type="PANTHER" id="PTHR11070">
    <property type="entry name" value="UVRD / RECB / PCRA DNA HELICASE FAMILY MEMBER"/>
    <property type="match status" value="1"/>
</dbReference>